<sequence>MLAGCGSSPAPRQYTLAADALPAGAGAASPTVVIGPVSLPEAVDRLQIVRRVDGTRSEPADGHRWAGALKAEVARRLAVSLARESGLARVVAAPQNSIARPDITVPVDVLRFDADGFSSVALDAAWSVRRDGREIASGRFSRSEPVAAARYDALVAAHGRLVDALAADIATAIRATP</sequence>
<protein>
    <recommendedName>
        <fullName evidence="1">ABC-type transport auxiliary lipoprotein component domain-containing protein</fullName>
    </recommendedName>
</protein>
<evidence type="ECO:0000313" key="2">
    <source>
        <dbReference type="EMBL" id="EGK70184.1"/>
    </source>
</evidence>
<accession>F5RGY0</accession>
<feature type="domain" description="ABC-type transport auxiliary lipoprotein component" evidence="1">
    <location>
        <begin position="14"/>
        <end position="170"/>
    </location>
</feature>
<comment type="caution">
    <text evidence="2">The sequence shown here is derived from an EMBL/GenBank/DDBJ whole genome shotgun (WGS) entry which is preliminary data.</text>
</comment>
<dbReference type="AlphaFoldDB" id="F5RGY0"/>
<gene>
    <name evidence="2" type="ORF">METUNv1_03572</name>
</gene>
<dbReference type="EMBL" id="AFHG01000058">
    <property type="protein sequence ID" value="EGK70184.1"/>
    <property type="molecule type" value="Genomic_DNA"/>
</dbReference>
<proteinExistence type="predicted"/>
<name>F5RGY0_METUF</name>
<evidence type="ECO:0000259" key="1">
    <source>
        <dbReference type="Pfam" id="PF03886"/>
    </source>
</evidence>
<dbReference type="SUPFAM" id="SSF159594">
    <property type="entry name" value="XCC0632-like"/>
    <property type="match status" value="1"/>
</dbReference>
<evidence type="ECO:0000313" key="3">
    <source>
        <dbReference type="Proteomes" id="UP000005019"/>
    </source>
</evidence>
<keyword evidence="3" id="KW-1185">Reference proteome</keyword>
<dbReference type="Pfam" id="PF03886">
    <property type="entry name" value="ABC_trans_aux"/>
    <property type="match status" value="1"/>
</dbReference>
<reference evidence="2 3" key="1">
    <citation type="journal article" date="2011" name="J. Bacteriol.">
        <title>Genome sequence of Methyloversatilis universalis FAM5T, a methylotrophic representative of the order Rhodocyclales.</title>
        <authorList>
            <person name="Kittichotirat W."/>
            <person name="Good N.M."/>
            <person name="Hall R."/>
            <person name="Bringel F."/>
            <person name="Lajus A."/>
            <person name="Medigue C."/>
            <person name="Smalley N.E."/>
            <person name="Beck D."/>
            <person name="Bumgarner R."/>
            <person name="Vuilleumier S."/>
            <person name="Kalyuzhnaya M.G."/>
        </authorList>
    </citation>
    <scope>NUCLEOTIDE SEQUENCE [LARGE SCALE GENOMIC DNA]</scope>
    <source>
        <strain evidence="3">ATCC BAA-1314 / JCM 13912 / FAM5</strain>
    </source>
</reference>
<dbReference type="InterPro" id="IPR005586">
    <property type="entry name" value="ABC_trans_aux"/>
</dbReference>
<dbReference type="STRING" id="1000565.METUNv1_03572"/>
<dbReference type="Gene3D" id="3.40.50.10610">
    <property type="entry name" value="ABC-type transport auxiliary lipoprotein component"/>
    <property type="match status" value="1"/>
</dbReference>
<dbReference type="eggNOG" id="COG3009">
    <property type="taxonomic scope" value="Bacteria"/>
</dbReference>
<dbReference type="Proteomes" id="UP000005019">
    <property type="component" value="Unassembled WGS sequence"/>
</dbReference>
<organism evidence="2 3">
    <name type="scientific">Methyloversatilis universalis (strain ATCC BAA-1314 / DSM 25237 / JCM 13912 / CCUG 52030 / FAM5)</name>
    <dbReference type="NCBI Taxonomy" id="1000565"/>
    <lineage>
        <taxon>Bacteria</taxon>
        <taxon>Pseudomonadati</taxon>
        <taxon>Pseudomonadota</taxon>
        <taxon>Betaproteobacteria</taxon>
        <taxon>Nitrosomonadales</taxon>
        <taxon>Sterolibacteriaceae</taxon>
        <taxon>Methyloversatilis</taxon>
    </lineage>
</organism>